<dbReference type="Proteomes" id="UP000015102">
    <property type="component" value="Unassembled WGS sequence"/>
</dbReference>
<feature type="region of interest" description="Disordered" evidence="3">
    <location>
        <begin position="30"/>
        <end position="100"/>
    </location>
</feature>
<dbReference type="Gene3D" id="3.30.70.330">
    <property type="match status" value="1"/>
</dbReference>
<dbReference type="PROSITE" id="PS50102">
    <property type="entry name" value="RRM"/>
    <property type="match status" value="1"/>
</dbReference>
<dbReference type="SUPFAM" id="SSF54928">
    <property type="entry name" value="RNA-binding domain, RBD"/>
    <property type="match status" value="1"/>
</dbReference>
<feature type="domain" description="RRM" evidence="4">
    <location>
        <begin position="314"/>
        <end position="425"/>
    </location>
</feature>
<dbReference type="PANTHER" id="PTHR22792:SF140">
    <property type="entry name" value="ACHILLES, ISOFORM A"/>
    <property type="match status" value="1"/>
</dbReference>
<accession>T1GRQ0</accession>
<dbReference type="GO" id="GO:0003729">
    <property type="term" value="F:mRNA binding"/>
    <property type="evidence" value="ECO:0007669"/>
    <property type="project" value="TreeGrafter"/>
</dbReference>
<evidence type="ECO:0000259" key="6">
    <source>
        <dbReference type="PROSITE" id="PS51938"/>
    </source>
</evidence>
<evidence type="ECO:0000259" key="5">
    <source>
        <dbReference type="PROSITE" id="PS50961"/>
    </source>
</evidence>
<reference evidence="7" key="2">
    <citation type="submission" date="2015-06" db="UniProtKB">
        <authorList>
            <consortium name="EnsemblMetazoa"/>
        </authorList>
    </citation>
    <scope>IDENTIFICATION</scope>
</reference>
<dbReference type="SUPFAM" id="SSF46785">
    <property type="entry name" value="Winged helix' DNA-binding domain"/>
    <property type="match status" value="1"/>
</dbReference>
<name>T1GRQ0_MEGSC</name>
<dbReference type="HOGENOM" id="CLU_332408_0_0_1"/>
<dbReference type="Pfam" id="PF12901">
    <property type="entry name" value="SUZ-C"/>
    <property type="match status" value="1"/>
</dbReference>
<dbReference type="Pfam" id="PF05383">
    <property type="entry name" value="La"/>
    <property type="match status" value="1"/>
</dbReference>
<dbReference type="STRING" id="36166.T1GRQ0"/>
<dbReference type="PANTHER" id="PTHR22792">
    <property type="entry name" value="LUPUS LA PROTEIN-RELATED"/>
    <property type="match status" value="1"/>
</dbReference>
<evidence type="ECO:0000313" key="8">
    <source>
        <dbReference type="Proteomes" id="UP000015102"/>
    </source>
</evidence>
<dbReference type="InterPro" id="IPR012677">
    <property type="entry name" value="Nucleotide-bd_a/b_plait_sf"/>
</dbReference>
<dbReference type="InterPro" id="IPR036390">
    <property type="entry name" value="WH_DNA-bd_sf"/>
</dbReference>
<dbReference type="InterPro" id="IPR035979">
    <property type="entry name" value="RBD_domain_sf"/>
</dbReference>
<keyword evidence="1 2" id="KW-0694">RNA-binding</keyword>
<feature type="compositionally biased region" description="Low complexity" evidence="3">
    <location>
        <begin position="70"/>
        <end position="85"/>
    </location>
</feature>
<reference evidence="8" key="1">
    <citation type="submission" date="2013-02" db="EMBL/GenBank/DDBJ databases">
        <authorList>
            <person name="Hughes D."/>
        </authorList>
    </citation>
    <scope>NUCLEOTIDE SEQUENCE</scope>
    <source>
        <strain>Durham</strain>
        <strain evidence="8">NC isolate 2 -- Noor lab</strain>
    </source>
</reference>
<dbReference type="EnsemblMetazoa" id="MESCA006338-RA">
    <property type="protein sequence ID" value="MESCA006338-PA"/>
    <property type="gene ID" value="MESCA006338"/>
</dbReference>
<evidence type="ECO:0000313" key="7">
    <source>
        <dbReference type="EnsemblMetazoa" id="MESCA006338-PA"/>
    </source>
</evidence>
<dbReference type="InterPro" id="IPR000504">
    <property type="entry name" value="RRM_dom"/>
</dbReference>
<feature type="region of interest" description="Disordered" evidence="3">
    <location>
        <begin position="553"/>
        <end position="603"/>
    </location>
</feature>
<organism evidence="7 8">
    <name type="scientific">Megaselia scalaris</name>
    <name type="common">Humpbacked fly</name>
    <name type="synonym">Phora scalaris</name>
    <dbReference type="NCBI Taxonomy" id="36166"/>
    <lineage>
        <taxon>Eukaryota</taxon>
        <taxon>Metazoa</taxon>
        <taxon>Ecdysozoa</taxon>
        <taxon>Arthropoda</taxon>
        <taxon>Hexapoda</taxon>
        <taxon>Insecta</taxon>
        <taxon>Pterygota</taxon>
        <taxon>Neoptera</taxon>
        <taxon>Endopterygota</taxon>
        <taxon>Diptera</taxon>
        <taxon>Brachycera</taxon>
        <taxon>Muscomorpha</taxon>
        <taxon>Platypezoidea</taxon>
        <taxon>Phoridae</taxon>
        <taxon>Megaseliini</taxon>
        <taxon>Megaselia</taxon>
    </lineage>
</organism>
<dbReference type="PROSITE" id="PS51938">
    <property type="entry name" value="SUZ_C"/>
    <property type="match status" value="1"/>
</dbReference>
<dbReference type="AlphaFoldDB" id="T1GRQ0"/>
<dbReference type="InterPro" id="IPR034880">
    <property type="entry name" value="LARP6_RRM"/>
</dbReference>
<evidence type="ECO:0008006" key="9">
    <source>
        <dbReference type="Google" id="ProtNLM"/>
    </source>
</evidence>
<evidence type="ECO:0000256" key="2">
    <source>
        <dbReference type="PROSITE-ProRule" id="PRU00332"/>
    </source>
</evidence>
<dbReference type="SMART" id="SM00715">
    <property type="entry name" value="LA"/>
    <property type="match status" value="1"/>
</dbReference>
<feature type="compositionally biased region" description="Polar residues" evidence="3">
    <location>
        <begin position="559"/>
        <end position="571"/>
    </location>
</feature>
<evidence type="ECO:0000256" key="3">
    <source>
        <dbReference type="SAM" id="MobiDB-lite"/>
    </source>
</evidence>
<feature type="compositionally biased region" description="Basic and acidic residues" evidence="3">
    <location>
        <begin position="30"/>
        <end position="39"/>
    </location>
</feature>
<dbReference type="Gene3D" id="1.10.10.10">
    <property type="entry name" value="Winged helix-like DNA-binding domain superfamily/Winged helix DNA-binding domain"/>
    <property type="match status" value="1"/>
</dbReference>
<feature type="region of interest" description="Disordered" evidence="3">
    <location>
        <begin position="520"/>
        <end position="541"/>
    </location>
</feature>
<dbReference type="PROSITE" id="PS50961">
    <property type="entry name" value="HTH_LA"/>
    <property type="match status" value="1"/>
</dbReference>
<dbReference type="CDD" id="cd12289">
    <property type="entry name" value="RRM_LARP6"/>
    <property type="match status" value="1"/>
</dbReference>
<feature type="domain" description="SUZ-C" evidence="6">
    <location>
        <begin position="673"/>
        <end position="717"/>
    </location>
</feature>
<dbReference type="EMBL" id="CAQQ02193767">
    <property type="status" value="NOT_ANNOTATED_CDS"/>
    <property type="molecule type" value="Genomic_DNA"/>
</dbReference>
<sequence length="727" mass="82684">MSSQAIPIKYVNAKDYELNHERIEKEEIQLHQRNEENERNNTISAVPLNNNIKSSKNNESESSKVTTITQPQQQQQQYQPQQQQQENQRPADVVTTRKSSSSASDILASIENQLNIIMPLSKSSKVVTEKLIEFDETAPASEAEDELKPLIIDNHNPVEKPLTTTQFNANAPVFSPSYRTQLLLADKRDSMDSNCSEDTNKMYLSHSPVGSVPDVLEIDTIEPSEMPSDLFSESSLKLILKDAFLLKHVRRNKEGFVSLKLVSSFKRVRQLTKDWRVVGQAIRKKGRRIELNDICTKIRRIEPLPNFDETMPSRTIVACDLPLDKLTIEKVSDMFSQCGEIALIRILKPGMGIPVDVRQFMNKYPEMQEKECALVEFIESNSARNAKNLPYQVYDMVAPKKKTGRKMPNGNAPEGRMTKMIETYKAYEHPHHNYERNRGGSFSAPHNSPPTENKYIQKYQQNHHHNHYNPYQQVQLQQQAAQHIFQRNNSSYNMGDNYNRRFSNGSVTMLEDRRFSSCSEGYSSCSDMSRRPSGYSTDESRRNSAACSDMHCSCGGSRRPSQCSERLSNGSDYGRRFSNGNTPHQLERSYSNPTTEAFLSRRKDSLDSSYDRKLSVGSQGSMCESLNSFHNFQNYRKCSNGFDRKMSNDSHFINGRRLSSDSGYDRRMSFGSDSENYGSPRSRANSFLTTGSQHKCTDNIVRSPMGPDGSKGFASRARKFGQIVPPV</sequence>
<dbReference type="InterPro" id="IPR006630">
    <property type="entry name" value="La_HTH"/>
</dbReference>
<evidence type="ECO:0000259" key="4">
    <source>
        <dbReference type="PROSITE" id="PS50102"/>
    </source>
</evidence>
<evidence type="ECO:0000256" key="1">
    <source>
        <dbReference type="ARBA" id="ARBA00022884"/>
    </source>
</evidence>
<dbReference type="GO" id="GO:0005634">
    <property type="term" value="C:nucleus"/>
    <property type="evidence" value="ECO:0007669"/>
    <property type="project" value="TreeGrafter"/>
</dbReference>
<feature type="compositionally biased region" description="Polar residues" evidence="3">
    <location>
        <begin position="578"/>
        <end position="597"/>
    </location>
</feature>
<dbReference type="InterPro" id="IPR036388">
    <property type="entry name" value="WH-like_DNA-bd_sf"/>
</dbReference>
<keyword evidence="8" id="KW-1185">Reference proteome</keyword>
<feature type="region of interest" description="Disordered" evidence="3">
    <location>
        <begin position="697"/>
        <end position="727"/>
    </location>
</feature>
<proteinExistence type="predicted"/>
<dbReference type="InterPro" id="IPR045180">
    <property type="entry name" value="La_dom_prot"/>
</dbReference>
<feature type="domain" description="HTH La-type RNA-binding" evidence="5">
    <location>
        <begin position="216"/>
        <end position="308"/>
    </location>
</feature>
<dbReference type="InterPro" id="IPR024642">
    <property type="entry name" value="SUZ-C"/>
</dbReference>
<protein>
    <recommendedName>
        <fullName evidence="9">HTH La-type RNA-binding domain-containing protein</fullName>
    </recommendedName>
</protein>